<name>A0AAD9J051_9ANNE</name>
<gene>
    <name evidence="2" type="ORF">LSH36_830g00006</name>
</gene>
<accession>A0AAD9J051</accession>
<proteinExistence type="predicted"/>
<sequence length="241" mass="27126">MHRSDLCNKQFPVDECCSLMSHRGRRGLRGFLLAINYATISGLCIYYTMTGYIFPYGAISEKYIIDNFNGDCEMLCYNNSSCVGANIRATANGSIVCEFRTVPSNDYAFRLAQPETDSKLIVKTEHFLAPDNVSLKSAGAKCSSGHTYYFYTCDLAFDGDSSSAWYYGLIGVSDNSWIQVNLAHEWLVYRLDLIPAKSNSLIRAANINFSDGSHQMFRDLDCYLQRSRPSSEHRSGTNHIR</sequence>
<comment type="caution">
    <text evidence="2">The sequence shown here is derived from an EMBL/GenBank/DDBJ whole genome shotgun (WGS) entry which is preliminary data.</text>
</comment>
<organism evidence="2 3">
    <name type="scientific">Paralvinella palmiformis</name>
    <dbReference type="NCBI Taxonomy" id="53620"/>
    <lineage>
        <taxon>Eukaryota</taxon>
        <taxon>Metazoa</taxon>
        <taxon>Spiralia</taxon>
        <taxon>Lophotrochozoa</taxon>
        <taxon>Annelida</taxon>
        <taxon>Polychaeta</taxon>
        <taxon>Sedentaria</taxon>
        <taxon>Canalipalpata</taxon>
        <taxon>Terebellida</taxon>
        <taxon>Terebelliformia</taxon>
        <taxon>Alvinellidae</taxon>
        <taxon>Paralvinella</taxon>
    </lineage>
</organism>
<dbReference type="InterPro" id="IPR008979">
    <property type="entry name" value="Galactose-bd-like_sf"/>
</dbReference>
<keyword evidence="1" id="KW-0812">Transmembrane</keyword>
<evidence type="ECO:0000313" key="2">
    <source>
        <dbReference type="EMBL" id="KAK2143578.1"/>
    </source>
</evidence>
<dbReference type="Gene3D" id="2.60.120.260">
    <property type="entry name" value="Galactose-binding domain-like"/>
    <property type="match status" value="1"/>
</dbReference>
<evidence type="ECO:0000256" key="1">
    <source>
        <dbReference type="SAM" id="Phobius"/>
    </source>
</evidence>
<reference evidence="2" key="1">
    <citation type="journal article" date="2023" name="Mol. Biol. Evol.">
        <title>Third-Generation Sequencing Reveals the Adaptive Role of the Epigenome in Three Deep-Sea Polychaetes.</title>
        <authorList>
            <person name="Perez M."/>
            <person name="Aroh O."/>
            <person name="Sun Y."/>
            <person name="Lan Y."/>
            <person name="Juniper S.K."/>
            <person name="Young C.R."/>
            <person name="Angers B."/>
            <person name="Qian P.Y."/>
        </authorList>
    </citation>
    <scope>NUCLEOTIDE SEQUENCE</scope>
    <source>
        <strain evidence="2">P08H-3</strain>
    </source>
</reference>
<keyword evidence="1" id="KW-1133">Transmembrane helix</keyword>
<dbReference type="Proteomes" id="UP001208570">
    <property type="component" value="Unassembled WGS sequence"/>
</dbReference>
<feature type="transmembrane region" description="Helical" evidence="1">
    <location>
        <begin position="30"/>
        <end position="49"/>
    </location>
</feature>
<keyword evidence="3" id="KW-1185">Reference proteome</keyword>
<dbReference type="SUPFAM" id="SSF49785">
    <property type="entry name" value="Galactose-binding domain-like"/>
    <property type="match status" value="1"/>
</dbReference>
<protein>
    <submittedName>
        <fullName evidence="2">Uncharacterized protein</fullName>
    </submittedName>
</protein>
<keyword evidence="1" id="KW-0472">Membrane</keyword>
<evidence type="ECO:0000313" key="3">
    <source>
        <dbReference type="Proteomes" id="UP001208570"/>
    </source>
</evidence>
<dbReference type="AlphaFoldDB" id="A0AAD9J051"/>
<dbReference type="EMBL" id="JAODUP010000830">
    <property type="protein sequence ID" value="KAK2143578.1"/>
    <property type="molecule type" value="Genomic_DNA"/>
</dbReference>